<evidence type="ECO:0000313" key="1">
    <source>
        <dbReference type="Proteomes" id="UP000095286"/>
    </source>
</evidence>
<proteinExistence type="predicted"/>
<name>A0AC35TKS6_9BILA</name>
<protein>
    <submittedName>
        <fullName evidence="2">Guanylate cyclase</fullName>
    </submittedName>
</protein>
<organism evidence="1 2">
    <name type="scientific">Rhabditophanes sp. KR3021</name>
    <dbReference type="NCBI Taxonomy" id="114890"/>
    <lineage>
        <taxon>Eukaryota</taxon>
        <taxon>Metazoa</taxon>
        <taxon>Ecdysozoa</taxon>
        <taxon>Nematoda</taxon>
        <taxon>Chromadorea</taxon>
        <taxon>Rhabditida</taxon>
        <taxon>Tylenchina</taxon>
        <taxon>Panagrolaimomorpha</taxon>
        <taxon>Strongyloidoidea</taxon>
        <taxon>Alloionematidae</taxon>
        <taxon>Rhabditophanes</taxon>
    </lineage>
</organism>
<accession>A0AC35TKS6</accession>
<evidence type="ECO:0000313" key="2">
    <source>
        <dbReference type="WBParaSite" id="RSKR_0000160900.1"/>
    </source>
</evidence>
<dbReference type="Proteomes" id="UP000095286">
    <property type="component" value="Unplaced"/>
</dbReference>
<dbReference type="WBParaSite" id="RSKR_0000160900.1">
    <property type="protein sequence ID" value="RSKR_0000160900.1"/>
    <property type="gene ID" value="RSKR_0000160900"/>
</dbReference>
<sequence>MESDWLKANFIVTEVYDEEPEQKKPKNKFNLKKSNDKKKKIISSDDESSEEEVTKKNKVSQKVLTDELLYKAPELLKNPIYPHLKLGFKDKPDLSKLRVDMQYADAYSVGMIFYEILYRLRIFEVERDDMEGLIDVLSGKYYKQTKTPQIPYIEGNPKETNPSIVAILQQCFDNDPSMRPNIKKIKKVFQTVLKIKGNLVDSVISMMDRYAVDLERTVKDRTKMLEDAQERADRLLSQMLPPEVATLLKNGKTFEPRIFKSTSLVFTDICSFTKICAQSSPIQIVTFLNNLFTGYDTIVDKYDAYKISTVGDCYIVLSKENGSMHAKIIASIALAMKGFLDKYTLPHMPTHVMKARWGLHSGPVATGIVGLQAPRYCIFGDTVNIASKMESSGVPSQIQMSVETRDLIKSRRDPFITKKRGQVSVKKNLDWTTYWLLGYTVNETASTDKDHDNTSDVEE</sequence>
<reference evidence="2" key="1">
    <citation type="submission" date="2016-11" db="UniProtKB">
        <authorList>
            <consortium name="WormBaseParasite"/>
        </authorList>
    </citation>
    <scope>IDENTIFICATION</scope>
    <source>
        <strain evidence="2">KR3021</strain>
    </source>
</reference>